<dbReference type="PANTHER" id="PTHR43546">
    <property type="entry name" value="UPF0173 METAL-DEPENDENT HYDROLASE MJ1163-RELATED"/>
    <property type="match status" value="1"/>
</dbReference>
<dbReference type="InterPro" id="IPR050114">
    <property type="entry name" value="UPF0173_UPF0282_UlaG_hydrolase"/>
</dbReference>
<name>A0ABU0GNR1_9CELL</name>
<comment type="caution">
    <text evidence="2">The sequence shown here is derived from an EMBL/GenBank/DDBJ whole genome shotgun (WGS) entry which is preliminary data.</text>
</comment>
<dbReference type="Proteomes" id="UP001240250">
    <property type="component" value="Unassembled WGS sequence"/>
</dbReference>
<dbReference type="InterPro" id="IPR036866">
    <property type="entry name" value="RibonucZ/Hydroxyglut_hydro"/>
</dbReference>
<accession>A0ABU0GNR1</accession>
<reference evidence="2 3" key="1">
    <citation type="submission" date="2023-07" db="EMBL/GenBank/DDBJ databases">
        <title>Sequencing the genomes of 1000 actinobacteria strains.</title>
        <authorList>
            <person name="Klenk H.-P."/>
        </authorList>
    </citation>
    <scope>NUCLEOTIDE SEQUENCE [LARGE SCALE GENOMIC DNA]</scope>
    <source>
        <strain evidence="2 3">DSM 14785</strain>
    </source>
</reference>
<proteinExistence type="predicted"/>
<dbReference type="EMBL" id="JAUSVM010000001">
    <property type="protein sequence ID" value="MDQ0427004.1"/>
    <property type="molecule type" value="Genomic_DNA"/>
</dbReference>
<dbReference type="PANTHER" id="PTHR43546:SF3">
    <property type="entry name" value="UPF0173 METAL-DEPENDENT HYDROLASE MJ1163"/>
    <property type="match status" value="1"/>
</dbReference>
<keyword evidence="3" id="KW-1185">Reference proteome</keyword>
<gene>
    <name evidence="2" type="ORF">JO380_003385</name>
</gene>
<protein>
    <submittedName>
        <fullName evidence="2">L-ascorbate metabolism protein UlaG (Beta-lactamase superfamily)</fullName>
    </submittedName>
</protein>
<feature type="domain" description="Metallo-beta-lactamase" evidence="1">
    <location>
        <begin position="1"/>
        <end position="165"/>
    </location>
</feature>
<dbReference type="Pfam" id="PF13483">
    <property type="entry name" value="Lactamase_B_3"/>
    <property type="match status" value="1"/>
</dbReference>
<dbReference type="SUPFAM" id="SSF56281">
    <property type="entry name" value="Metallo-hydrolase/oxidoreductase"/>
    <property type="match status" value="1"/>
</dbReference>
<organism evidence="2 3">
    <name type="scientific">Cellulomonas iranensis</name>
    <dbReference type="NCBI Taxonomy" id="76862"/>
    <lineage>
        <taxon>Bacteria</taxon>
        <taxon>Bacillati</taxon>
        <taxon>Actinomycetota</taxon>
        <taxon>Actinomycetes</taxon>
        <taxon>Micrococcales</taxon>
        <taxon>Cellulomonadaceae</taxon>
        <taxon>Cellulomonas</taxon>
    </lineage>
</organism>
<dbReference type="InterPro" id="IPR001279">
    <property type="entry name" value="Metallo-B-lactamas"/>
</dbReference>
<dbReference type="Gene3D" id="3.60.15.10">
    <property type="entry name" value="Ribonuclease Z/Hydroxyacylglutathione hydrolase-like"/>
    <property type="match status" value="1"/>
</dbReference>
<dbReference type="SMART" id="SM00849">
    <property type="entry name" value="Lactamase_B"/>
    <property type="match status" value="1"/>
</dbReference>
<sequence length="201" mass="21072">MRVTTDSGAFVVDPGSFSDVETALDGVEHVLVTHAHPDHLDAAAVAARDVHVHGPAQVLDTLADAGVPDERRHLLTPGDRLEVAGAVVEVLDAPHEVIHPEVPLPTNVALLVDGVVLHPGDAFVRPPAGVAIDVLLEPVGAPWLRVADMVEHVRAVQPRRVVPVHDGTLSDAGRSLALTLLGNLTEAEVLTPAPGEPVRVD</sequence>
<evidence type="ECO:0000313" key="2">
    <source>
        <dbReference type="EMBL" id="MDQ0427004.1"/>
    </source>
</evidence>
<evidence type="ECO:0000259" key="1">
    <source>
        <dbReference type="SMART" id="SM00849"/>
    </source>
</evidence>
<evidence type="ECO:0000313" key="3">
    <source>
        <dbReference type="Proteomes" id="UP001240250"/>
    </source>
</evidence>